<feature type="transmembrane region" description="Helical" evidence="1">
    <location>
        <begin position="18"/>
        <end position="36"/>
    </location>
</feature>
<accession>A0AAU7TA45</accession>
<feature type="transmembrane region" description="Helical" evidence="1">
    <location>
        <begin position="56"/>
        <end position="74"/>
    </location>
</feature>
<reference evidence="2" key="1">
    <citation type="submission" date="2024-06" db="EMBL/GenBank/DDBJ databases">
        <title>Kribbella sp. strain HUAS MG21 genome sequences.</title>
        <authorList>
            <person name="Mo P."/>
        </authorList>
    </citation>
    <scope>NUCLEOTIDE SEQUENCE</scope>
    <source>
        <strain evidence="2">HUAS MG21</strain>
    </source>
</reference>
<keyword evidence="1" id="KW-1133">Transmembrane helix</keyword>
<dbReference type="RefSeq" id="WP_350276285.1">
    <property type="nucleotide sequence ID" value="NZ_CP158165.1"/>
</dbReference>
<keyword evidence="1" id="KW-0812">Transmembrane</keyword>
<dbReference type="AlphaFoldDB" id="A0AAU7TA45"/>
<gene>
    <name evidence="2" type="ORF">ABN611_33420</name>
</gene>
<sequence>MLSAVDRRRSAGRFRRRPVATSIAGALGMEVVNVLLTEAGARYLWRHVAMAVEETAEMVGVVIVLLGVLTAVRVRWADRQLTVDYDAGR</sequence>
<organism evidence="2">
    <name type="scientific">Kribbella sp. HUAS MG21</name>
    <dbReference type="NCBI Taxonomy" id="3160966"/>
    <lineage>
        <taxon>Bacteria</taxon>
        <taxon>Bacillati</taxon>
        <taxon>Actinomycetota</taxon>
        <taxon>Actinomycetes</taxon>
        <taxon>Propionibacteriales</taxon>
        <taxon>Kribbellaceae</taxon>
        <taxon>Kribbella</taxon>
    </lineage>
</organism>
<protein>
    <submittedName>
        <fullName evidence="2">Uncharacterized protein</fullName>
    </submittedName>
</protein>
<dbReference type="EMBL" id="CP158165">
    <property type="protein sequence ID" value="XBV23454.1"/>
    <property type="molecule type" value="Genomic_DNA"/>
</dbReference>
<proteinExistence type="predicted"/>
<evidence type="ECO:0000313" key="2">
    <source>
        <dbReference type="EMBL" id="XBV23454.1"/>
    </source>
</evidence>
<keyword evidence="1" id="KW-0472">Membrane</keyword>
<name>A0AAU7TA45_9ACTN</name>
<evidence type="ECO:0000256" key="1">
    <source>
        <dbReference type="SAM" id="Phobius"/>
    </source>
</evidence>